<name>A0A3R7ILF7_9STRA</name>
<dbReference type="InterPro" id="IPR046347">
    <property type="entry name" value="bZIP_sf"/>
</dbReference>
<accession>A0A3R7ILF7</accession>
<keyword evidence="2" id="KW-1133">Transmembrane helix</keyword>
<dbReference type="EMBL" id="MAYM02000886">
    <property type="protein sequence ID" value="RLN32070.1"/>
    <property type="molecule type" value="Genomic_DNA"/>
</dbReference>
<evidence type="ECO:0000313" key="5">
    <source>
        <dbReference type="EMBL" id="RLN72873.1"/>
    </source>
</evidence>
<dbReference type="Pfam" id="PF00170">
    <property type="entry name" value="bZIP_1"/>
    <property type="match status" value="1"/>
</dbReference>
<dbReference type="GO" id="GO:0043565">
    <property type="term" value="F:sequence-specific DNA binding"/>
    <property type="evidence" value="ECO:0007669"/>
    <property type="project" value="InterPro"/>
</dbReference>
<dbReference type="STRING" id="325452.A0A3R7ILF7"/>
<dbReference type="SUPFAM" id="SSF57959">
    <property type="entry name" value="Leucine zipper domain"/>
    <property type="match status" value="1"/>
</dbReference>
<dbReference type="EMBL" id="MBDN02000978">
    <property type="protein sequence ID" value="RLN72873.1"/>
    <property type="molecule type" value="Genomic_DNA"/>
</dbReference>
<dbReference type="Proteomes" id="UP000285883">
    <property type="component" value="Unassembled WGS sequence"/>
</dbReference>
<comment type="caution">
    <text evidence="4">The sequence shown here is derived from an EMBL/GenBank/DDBJ whole genome shotgun (WGS) entry which is preliminary data.</text>
</comment>
<proteinExistence type="predicted"/>
<sequence>MAMTSTAREEDFLAGDFLFQEADAFAALPLLDFESDDTLLSPAEQHEFDCTVTGSTCNPLTPNTNLFNVGTTNPSSPPMESSKSLALQTSFPSALPYALPVAYFPPLNANQKRPFPQVLPGVAPPGGAAASDDSSAKKSKREIRQMKNRESANKSRLRRKAQLSSLSTEVDELTKNQQELQTVIAGLRAENKSLHDQNAFLRSLVTGFKQEPSSSPTDQVVMLASLPPVEESMALNMLESGQKMEVDGEEHNTAGVDFASTRPAKRRSVTSTLSTASMAVCASVFGITVFADYDGGVGDSGNVRGVGRVLHEAPSACGIEGCAPGSPLSLADFVLTAVSSWWQFVSSSELVFGVLLNVLSFIAIMTVYQLWQSNSTVAGSWKYRSPSKPQWREAEWSWARCLAA</sequence>
<keyword evidence="2" id="KW-0812">Transmembrane</keyword>
<dbReference type="Proteomes" id="UP000285624">
    <property type="component" value="Unassembled WGS sequence"/>
</dbReference>
<evidence type="ECO:0000313" key="4">
    <source>
        <dbReference type="EMBL" id="RLN32070.1"/>
    </source>
</evidence>
<keyword evidence="6" id="KW-1185">Reference proteome</keyword>
<feature type="region of interest" description="Disordered" evidence="1">
    <location>
        <begin position="115"/>
        <end position="165"/>
    </location>
</feature>
<organism evidence="4 7">
    <name type="scientific">Phytophthora kernoviae</name>
    <dbReference type="NCBI Taxonomy" id="325452"/>
    <lineage>
        <taxon>Eukaryota</taxon>
        <taxon>Sar</taxon>
        <taxon>Stramenopiles</taxon>
        <taxon>Oomycota</taxon>
        <taxon>Peronosporomycetes</taxon>
        <taxon>Peronosporales</taxon>
        <taxon>Peronosporaceae</taxon>
        <taxon>Phytophthora</taxon>
    </lineage>
</organism>
<gene>
    <name evidence="4" type="ORF">BBI17_009700</name>
    <name evidence="5" type="ORF">BBO99_00009659</name>
</gene>
<feature type="compositionally biased region" description="Basic and acidic residues" evidence="1">
    <location>
        <begin position="142"/>
        <end position="153"/>
    </location>
</feature>
<dbReference type="PANTHER" id="PTHR45967:SF38">
    <property type="entry name" value="G-BOX-BINDING FACTOR 2"/>
    <property type="match status" value="1"/>
</dbReference>
<dbReference type="InterPro" id="IPR004827">
    <property type="entry name" value="bZIP"/>
</dbReference>
<dbReference type="GO" id="GO:0003700">
    <property type="term" value="F:DNA-binding transcription factor activity"/>
    <property type="evidence" value="ECO:0007669"/>
    <property type="project" value="InterPro"/>
</dbReference>
<dbReference type="InterPro" id="IPR044827">
    <property type="entry name" value="GBF-like"/>
</dbReference>
<reference evidence="6 7" key="1">
    <citation type="submission" date="2018-07" db="EMBL/GenBank/DDBJ databases">
        <title>Genome sequencing of oomycete isolates from Chile give support for New Zealand origin for Phytophthora kernoviae and make available the first Nothophytophthora sp. genome.</title>
        <authorList>
            <person name="Studholme D.J."/>
            <person name="Sanfuentes E."/>
            <person name="Panda P."/>
            <person name="Hill R."/>
            <person name="Sambles C."/>
            <person name="Grant M."/>
            <person name="Williams N.M."/>
            <person name="Mcdougal R.L."/>
        </authorList>
    </citation>
    <scope>NUCLEOTIDE SEQUENCE [LARGE SCALE GENOMIC DNA]</scope>
    <source>
        <strain evidence="4">Chile2</strain>
        <strain evidence="5">Chile4</strain>
    </source>
</reference>
<feature type="domain" description="BZIP" evidence="3">
    <location>
        <begin position="138"/>
        <end position="201"/>
    </location>
</feature>
<dbReference type="AlphaFoldDB" id="A0A3R7ILF7"/>
<dbReference type="CDD" id="cd14686">
    <property type="entry name" value="bZIP"/>
    <property type="match status" value="1"/>
</dbReference>
<evidence type="ECO:0000256" key="2">
    <source>
        <dbReference type="SAM" id="Phobius"/>
    </source>
</evidence>
<evidence type="ECO:0000313" key="6">
    <source>
        <dbReference type="Proteomes" id="UP000285624"/>
    </source>
</evidence>
<evidence type="ECO:0000256" key="1">
    <source>
        <dbReference type="SAM" id="MobiDB-lite"/>
    </source>
</evidence>
<dbReference type="PANTHER" id="PTHR45967">
    <property type="entry name" value="G-BOX-BINDING FACTOR 3-RELATED"/>
    <property type="match status" value="1"/>
</dbReference>
<dbReference type="SMART" id="SM00338">
    <property type="entry name" value="BRLZ"/>
    <property type="match status" value="1"/>
</dbReference>
<protein>
    <recommendedName>
        <fullName evidence="3">BZIP domain-containing protein</fullName>
    </recommendedName>
</protein>
<evidence type="ECO:0000259" key="3">
    <source>
        <dbReference type="PROSITE" id="PS50217"/>
    </source>
</evidence>
<evidence type="ECO:0000313" key="7">
    <source>
        <dbReference type="Proteomes" id="UP000285883"/>
    </source>
</evidence>
<dbReference type="Gene3D" id="1.20.5.170">
    <property type="match status" value="1"/>
</dbReference>
<feature type="transmembrane region" description="Helical" evidence="2">
    <location>
        <begin position="272"/>
        <end position="291"/>
    </location>
</feature>
<dbReference type="PROSITE" id="PS00036">
    <property type="entry name" value="BZIP_BASIC"/>
    <property type="match status" value="1"/>
</dbReference>
<dbReference type="PROSITE" id="PS50217">
    <property type="entry name" value="BZIP"/>
    <property type="match status" value="1"/>
</dbReference>
<feature type="transmembrane region" description="Helical" evidence="2">
    <location>
        <begin position="350"/>
        <end position="371"/>
    </location>
</feature>
<keyword evidence="2" id="KW-0472">Membrane</keyword>